<name>A0A8T0HD57_CERPU</name>
<keyword evidence="3" id="KW-0804">Transcription</keyword>
<evidence type="ECO:0000256" key="4">
    <source>
        <dbReference type="ARBA" id="ARBA00023242"/>
    </source>
</evidence>
<evidence type="ECO:0000259" key="6">
    <source>
        <dbReference type="PROSITE" id="PS50888"/>
    </source>
</evidence>
<feature type="region of interest" description="Disordered" evidence="5">
    <location>
        <begin position="323"/>
        <end position="351"/>
    </location>
</feature>
<dbReference type="GO" id="GO:0046983">
    <property type="term" value="F:protein dimerization activity"/>
    <property type="evidence" value="ECO:0007669"/>
    <property type="project" value="InterPro"/>
</dbReference>
<dbReference type="SMART" id="SM00353">
    <property type="entry name" value="HLH"/>
    <property type="match status" value="1"/>
</dbReference>
<keyword evidence="8" id="KW-1185">Reference proteome</keyword>
<dbReference type="GO" id="GO:0003700">
    <property type="term" value="F:DNA-binding transcription factor activity"/>
    <property type="evidence" value="ECO:0007669"/>
    <property type="project" value="InterPro"/>
</dbReference>
<evidence type="ECO:0000256" key="5">
    <source>
        <dbReference type="SAM" id="MobiDB-lite"/>
    </source>
</evidence>
<comment type="caution">
    <text evidence="7">The sequence shown here is derived from an EMBL/GenBank/DDBJ whole genome shotgun (WGS) entry which is preliminary data.</text>
</comment>
<sequence>METLGASYPRFWMHDNLLEQQHSFPQTPVDRFAGLVSERMHSELVSSVGHHGSVLAESPCSAPPHVVPVAAAPEFSGRVRDAEEENGHLQPARKLQKAGRERLRRDHLNEQFAKLADVLDPVRPKLDKGTILAESILAVNELRSDIARMKNEHIALSDESRDLGQEKAELQEEKNSLETEVVRLQDQRNQSGDNQSAAPGWRMDQPVPMANPQFPYPLMPLMTKSSLPSKDVTQDPNSPFFPPFLHPAYQTFGMFGSRPSPYMPHTHFPHPVQQIHVERPAARYPAPIHPTPTYPAAVPKSAQASDTPAVGTDLLLQTPGLTLSSTNQHSVSEREQPEKTTPTKGQCQDALRDSSIAAANAATADEHLASQLSLSPSSIKS</sequence>
<dbReference type="InterPro" id="IPR036638">
    <property type="entry name" value="HLH_DNA-bd_sf"/>
</dbReference>
<keyword evidence="1" id="KW-0805">Transcription regulation</keyword>
<organism evidence="7 8">
    <name type="scientific">Ceratodon purpureus</name>
    <name type="common">Fire moss</name>
    <name type="synonym">Dicranum purpureum</name>
    <dbReference type="NCBI Taxonomy" id="3225"/>
    <lineage>
        <taxon>Eukaryota</taxon>
        <taxon>Viridiplantae</taxon>
        <taxon>Streptophyta</taxon>
        <taxon>Embryophyta</taxon>
        <taxon>Bryophyta</taxon>
        <taxon>Bryophytina</taxon>
        <taxon>Bryopsida</taxon>
        <taxon>Dicranidae</taxon>
        <taxon>Pseudoditrichales</taxon>
        <taxon>Ditrichaceae</taxon>
        <taxon>Ceratodon</taxon>
    </lineage>
</organism>
<evidence type="ECO:0000256" key="2">
    <source>
        <dbReference type="ARBA" id="ARBA00023125"/>
    </source>
</evidence>
<dbReference type="Gene3D" id="4.10.280.10">
    <property type="entry name" value="Helix-loop-helix DNA-binding domain"/>
    <property type="match status" value="1"/>
</dbReference>
<evidence type="ECO:0000256" key="3">
    <source>
        <dbReference type="ARBA" id="ARBA00023163"/>
    </source>
</evidence>
<dbReference type="InterPro" id="IPR057075">
    <property type="entry name" value="bHLH_IRO3"/>
</dbReference>
<dbReference type="SUPFAM" id="SSF47459">
    <property type="entry name" value="HLH, helix-loop-helix DNA-binding domain"/>
    <property type="match status" value="1"/>
</dbReference>
<dbReference type="PANTHER" id="PTHR47001:SF1">
    <property type="entry name" value="TRANSCRIPTION FACTOR BHLH11"/>
    <property type="match status" value="1"/>
</dbReference>
<dbReference type="InterPro" id="IPR011598">
    <property type="entry name" value="bHLH_dom"/>
</dbReference>
<accession>A0A8T0HD57</accession>
<dbReference type="EMBL" id="CM026427">
    <property type="protein sequence ID" value="KAG0569210.1"/>
    <property type="molecule type" value="Genomic_DNA"/>
</dbReference>
<evidence type="ECO:0000256" key="1">
    <source>
        <dbReference type="ARBA" id="ARBA00023015"/>
    </source>
</evidence>
<evidence type="ECO:0000313" key="8">
    <source>
        <dbReference type="Proteomes" id="UP000822688"/>
    </source>
</evidence>
<gene>
    <name evidence="7" type="ORF">KC19_6G073700</name>
</gene>
<dbReference type="GO" id="GO:0003677">
    <property type="term" value="F:DNA binding"/>
    <property type="evidence" value="ECO:0007669"/>
    <property type="project" value="UniProtKB-KW"/>
</dbReference>
<dbReference type="PANTHER" id="PTHR47001">
    <property type="entry name" value="TRANSCRIPTION FACTOR BHLH121"/>
    <property type="match status" value="1"/>
</dbReference>
<dbReference type="GO" id="GO:0006879">
    <property type="term" value="P:intracellular iron ion homeostasis"/>
    <property type="evidence" value="ECO:0007669"/>
    <property type="project" value="InterPro"/>
</dbReference>
<feature type="domain" description="BHLH" evidence="6">
    <location>
        <begin position="92"/>
        <end position="142"/>
    </location>
</feature>
<dbReference type="InterPro" id="IPR044579">
    <property type="entry name" value="bHLH11/121"/>
</dbReference>
<protein>
    <recommendedName>
        <fullName evidence="6">BHLH domain-containing protein</fullName>
    </recommendedName>
</protein>
<proteinExistence type="predicted"/>
<keyword evidence="2" id="KW-0238">DNA-binding</keyword>
<dbReference type="Proteomes" id="UP000822688">
    <property type="component" value="Chromosome 6"/>
</dbReference>
<reference evidence="7 8" key="1">
    <citation type="submission" date="2020-06" db="EMBL/GenBank/DDBJ databases">
        <title>WGS assembly of Ceratodon purpureus strain R40.</title>
        <authorList>
            <person name="Carey S.B."/>
            <person name="Jenkins J."/>
            <person name="Shu S."/>
            <person name="Lovell J.T."/>
            <person name="Sreedasyam A."/>
            <person name="Maumus F."/>
            <person name="Tiley G.P."/>
            <person name="Fernandez-Pozo N."/>
            <person name="Barry K."/>
            <person name="Chen C."/>
            <person name="Wang M."/>
            <person name="Lipzen A."/>
            <person name="Daum C."/>
            <person name="Saski C.A."/>
            <person name="Payton A.C."/>
            <person name="Mcbreen J.C."/>
            <person name="Conrad R.E."/>
            <person name="Kollar L.M."/>
            <person name="Olsson S."/>
            <person name="Huttunen S."/>
            <person name="Landis J.B."/>
            <person name="Wickett N.J."/>
            <person name="Johnson M.G."/>
            <person name="Rensing S.A."/>
            <person name="Grimwood J."/>
            <person name="Schmutz J."/>
            <person name="Mcdaniel S.F."/>
        </authorList>
    </citation>
    <scope>NUCLEOTIDE SEQUENCE [LARGE SCALE GENOMIC DNA]</scope>
    <source>
        <strain evidence="7 8">R40</strain>
    </source>
</reference>
<feature type="region of interest" description="Disordered" evidence="5">
    <location>
        <begin position="185"/>
        <end position="206"/>
    </location>
</feature>
<evidence type="ECO:0000313" key="7">
    <source>
        <dbReference type="EMBL" id="KAG0569210.1"/>
    </source>
</evidence>
<feature type="region of interest" description="Disordered" evidence="5">
    <location>
        <begin position="81"/>
        <end position="101"/>
    </location>
</feature>
<dbReference type="AlphaFoldDB" id="A0A8T0HD57"/>
<dbReference type="PROSITE" id="PS50888">
    <property type="entry name" value="BHLH"/>
    <property type="match status" value="1"/>
</dbReference>
<dbReference type="Pfam" id="PF23177">
    <property type="entry name" value="bHLH_IRO3"/>
    <property type="match status" value="1"/>
</dbReference>
<keyword evidence="4" id="KW-0539">Nucleus</keyword>
<feature type="compositionally biased region" description="Polar residues" evidence="5">
    <location>
        <begin position="187"/>
        <end position="197"/>
    </location>
</feature>